<comment type="caution">
    <text evidence="2">The sequence shown here is derived from an EMBL/GenBank/DDBJ whole genome shotgun (WGS) entry which is preliminary data.</text>
</comment>
<proteinExistence type="predicted"/>
<dbReference type="Proteomes" id="UP000239550">
    <property type="component" value="Unassembled WGS sequence"/>
</dbReference>
<protein>
    <recommendedName>
        <fullName evidence="1">CdiI immunity protein domain-containing protein</fullName>
    </recommendedName>
</protein>
<accession>A0A2S8PU89</accession>
<sequence>MKTEQICYLLSAYFHQDWSCEAPDPEGIMKLFAEKEQPETVMLLKKEFEEILNRGEELSEDFIYENDGYYCPSGVGLTVLQWFKKLHETL</sequence>
<dbReference type="InterPro" id="IPR041129">
    <property type="entry name" value="CdiI_2"/>
</dbReference>
<keyword evidence="3" id="KW-1185">Reference proteome</keyword>
<evidence type="ECO:0000313" key="3">
    <source>
        <dbReference type="Proteomes" id="UP000239550"/>
    </source>
</evidence>
<dbReference type="AlphaFoldDB" id="A0A2S8PU89"/>
<name>A0A2S8PU89_9GAMM</name>
<reference evidence="2 3" key="1">
    <citation type="submission" date="2018-02" db="EMBL/GenBank/DDBJ databases">
        <title>Five New Genomes of Indian Photorhabdus Isolates TSA.</title>
        <authorList>
            <person name="Dubay B."/>
            <person name="Somvanshi V.S."/>
        </authorList>
    </citation>
    <scope>NUCLEOTIDE SEQUENCE [LARGE SCALE GENOMIC DNA]</scope>
    <source>
        <strain evidence="2 3">H1</strain>
    </source>
</reference>
<dbReference type="RefSeq" id="WP_105396938.1">
    <property type="nucleotide sequence ID" value="NZ_CAWNTA010000007.1"/>
</dbReference>
<evidence type="ECO:0000259" key="1">
    <source>
        <dbReference type="Pfam" id="PF18593"/>
    </source>
</evidence>
<gene>
    <name evidence="2" type="ORF">C6H66_23880</name>
</gene>
<dbReference type="Pfam" id="PF18593">
    <property type="entry name" value="CdiI_2"/>
    <property type="match status" value="1"/>
</dbReference>
<dbReference type="EMBL" id="PUWT01000104">
    <property type="protein sequence ID" value="PQQ22363.1"/>
    <property type="molecule type" value="Genomic_DNA"/>
</dbReference>
<organism evidence="2 3">
    <name type="scientific">Photorhabdus hindustanensis</name>
    <dbReference type="NCBI Taxonomy" id="2918802"/>
    <lineage>
        <taxon>Bacteria</taxon>
        <taxon>Pseudomonadati</taxon>
        <taxon>Pseudomonadota</taxon>
        <taxon>Gammaproteobacteria</taxon>
        <taxon>Enterobacterales</taxon>
        <taxon>Morganellaceae</taxon>
        <taxon>Photorhabdus</taxon>
    </lineage>
</organism>
<evidence type="ECO:0000313" key="2">
    <source>
        <dbReference type="EMBL" id="PQQ22363.1"/>
    </source>
</evidence>
<feature type="domain" description="CdiI immunity protein" evidence="1">
    <location>
        <begin position="3"/>
        <end position="89"/>
    </location>
</feature>